<dbReference type="InterPro" id="IPR054765">
    <property type="entry name" value="SLBB_dom"/>
</dbReference>
<dbReference type="InterPro" id="IPR003715">
    <property type="entry name" value="Poly_export_N"/>
</dbReference>
<reference evidence="18 19" key="1">
    <citation type="submission" date="2019-03" db="EMBL/GenBank/DDBJ databases">
        <title>Genomic Encyclopedia of Archaeal and Bacterial Type Strains, Phase II (KMG-II): from individual species to whole genera.</title>
        <authorList>
            <person name="Goeker M."/>
        </authorList>
    </citation>
    <scope>NUCLEOTIDE SEQUENCE [LARGE SCALE GENOMIC DNA]</scope>
    <source>
        <strain evidence="18 19">RL-C</strain>
    </source>
</reference>
<keyword evidence="3" id="KW-0813">Transport</keyword>
<evidence type="ECO:0000256" key="8">
    <source>
        <dbReference type="ARBA" id="ARBA00023047"/>
    </source>
</evidence>
<evidence type="ECO:0000256" key="11">
    <source>
        <dbReference type="ARBA" id="ARBA00023136"/>
    </source>
</evidence>
<evidence type="ECO:0000256" key="2">
    <source>
        <dbReference type="ARBA" id="ARBA00009450"/>
    </source>
</evidence>
<protein>
    <submittedName>
        <fullName evidence="18">Polysaccharide export outer membrane protein</fullName>
    </submittedName>
</protein>
<keyword evidence="15" id="KW-1133">Transmembrane helix</keyword>
<proteinExistence type="inferred from homology"/>
<dbReference type="EMBL" id="SLWB01000002">
    <property type="protein sequence ID" value="TCN72120.1"/>
    <property type="molecule type" value="Genomic_DNA"/>
</dbReference>
<dbReference type="GO" id="GO:0015159">
    <property type="term" value="F:polysaccharide transmembrane transporter activity"/>
    <property type="evidence" value="ECO:0007669"/>
    <property type="project" value="InterPro"/>
</dbReference>
<feature type="transmembrane region" description="Helical" evidence="15">
    <location>
        <begin position="236"/>
        <end position="256"/>
    </location>
</feature>
<evidence type="ECO:0000256" key="7">
    <source>
        <dbReference type="ARBA" id="ARBA00022729"/>
    </source>
</evidence>
<dbReference type="RefSeq" id="WP_131838189.1">
    <property type="nucleotide sequence ID" value="NZ_SLWB01000002.1"/>
</dbReference>
<keyword evidence="19" id="KW-1185">Reference proteome</keyword>
<dbReference type="Gene3D" id="3.10.560.10">
    <property type="entry name" value="Outer membrane lipoprotein wza domain like"/>
    <property type="match status" value="1"/>
</dbReference>
<evidence type="ECO:0000256" key="13">
    <source>
        <dbReference type="ARBA" id="ARBA00023237"/>
    </source>
</evidence>
<keyword evidence="5" id="KW-0762">Sugar transport</keyword>
<keyword evidence="4" id="KW-1134">Transmembrane beta strand</keyword>
<dbReference type="Pfam" id="PF22461">
    <property type="entry name" value="SLBB_2"/>
    <property type="match status" value="1"/>
</dbReference>
<dbReference type="PANTHER" id="PTHR33619:SF3">
    <property type="entry name" value="POLYSACCHARIDE EXPORT PROTEIN GFCE-RELATED"/>
    <property type="match status" value="1"/>
</dbReference>
<evidence type="ECO:0000259" key="16">
    <source>
        <dbReference type="Pfam" id="PF02563"/>
    </source>
</evidence>
<evidence type="ECO:0000256" key="5">
    <source>
        <dbReference type="ARBA" id="ARBA00022597"/>
    </source>
</evidence>
<evidence type="ECO:0000256" key="3">
    <source>
        <dbReference type="ARBA" id="ARBA00022448"/>
    </source>
</evidence>
<dbReference type="AlphaFoldDB" id="A0A4V2RQM7"/>
<dbReference type="PROSITE" id="PS51257">
    <property type="entry name" value="PROKAR_LIPOPROTEIN"/>
    <property type="match status" value="1"/>
</dbReference>
<dbReference type="GO" id="GO:0015288">
    <property type="term" value="F:porin activity"/>
    <property type="evidence" value="ECO:0007669"/>
    <property type="project" value="UniProtKB-KW"/>
</dbReference>
<dbReference type="Proteomes" id="UP000294830">
    <property type="component" value="Unassembled WGS sequence"/>
</dbReference>
<evidence type="ECO:0000256" key="6">
    <source>
        <dbReference type="ARBA" id="ARBA00022692"/>
    </source>
</evidence>
<keyword evidence="9" id="KW-0406">Ion transport</keyword>
<evidence type="ECO:0000259" key="17">
    <source>
        <dbReference type="Pfam" id="PF22461"/>
    </source>
</evidence>
<feature type="domain" description="SLBB" evidence="17">
    <location>
        <begin position="145"/>
        <end position="224"/>
    </location>
</feature>
<keyword evidence="6 15" id="KW-0812">Transmembrane</keyword>
<comment type="caution">
    <text evidence="18">The sequence shown here is derived from an EMBL/GenBank/DDBJ whole genome shotgun (WGS) entry which is preliminary data.</text>
</comment>
<keyword evidence="7" id="KW-0732">Signal</keyword>
<dbReference type="Pfam" id="PF02563">
    <property type="entry name" value="Poly_export"/>
    <property type="match status" value="1"/>
</dbReference>
<accession>A0A4V2RQM7</accession>
<dbReference type="OrthoDB" id="662756at2"/>
<keyword evidence="13" id="KW-0998">Cell outer membrane</keyword>
<dbReference type="GO" id="GO:0046930">
    <property type="term" value="C:pore complex"/>
    <property type="evidence" value="ECO:0007669"/>
    <property type="project" value="UniProtKB-KW"/>
</dbReference>
<name>A0A4V2RQM7_9BACT</name>
<evidence type="ECO:0000256" key="15">
    <source>
        <dbReference type="SAM" id="Phobius"/>
    </source>
</evidence>
<keyword evidence="8" id="KW-0625">Polysaccharide transport</keyword>
<evidence type="ECO:0000256" key="14">
    <source>
        <dbReference type="ARBA" id="ARBA00023288"/>
    </source>
</evidence>
<keyword evidence="11 15" id="KW-0472">Membrane</keyword>
<evidence type="ECO:0000256" key="4">
    <source>
        <dbReference type="ARBA" id="ARBA00022452"/>
    </source>
</evidence>
<comment type="subcellular location">
    <subcellularLocation>
        <location evidence="1">Cell outer membrane</location>
        <topology evidence="1">Multi-pass membrane protein</topology>
    </subcellularLocation>
</comment>
<evidence type="ECO:0000313" key="18">
    <source>
        <dbReference type="EMBL" id="TCN72120.1"/>
    </source>
</evidence>
<feature type="domain" description="Polysaccharide export protein N-terminal" evidence="16">
    <location>
        <begin position="40"/>
        <end position="141"/>
    </location>
</feature>
<dbReference type="GO" id="GO:0006811">
    <property type="term" value="P:monoatomic ion transport"/>
    <property type="evidence" value="ECO:0007669"/>
    <property type="project" value="UniProtKB-KW"/>
</dbReference>
<keyword evidence="12" id="KW-0564">Palmitate</keyword>
<dbReference type="PANTHER" id="PTHR33619">
    <property type="entry name" value="POLYSACCHARIDE EXPORT PROTEIN GFCE-RELATED"/>
    <property type="match status" value="1"/>
</dbReference>
<evidence type="ECO:0000256" key="10">
    <source>
        <dbReference type="ARBA" id="ARBA00023114"/>
    </source>
</evidence>
<organism evidence="18 19">
    <name type="scientific">Acetobacteroides hydrogenigenes</name>
    <dbReference type="NCBI Taxonomy" id="979970"/>
    <lineage>
        <taxon>Bacteria</taxon>
        <taxon>Pseudomonadati</taxon>
        <taxon>Bacteroidota</taxon>
        <taxon>Bacteroidia</taxon>
        <taxon>Bacteroidales</taxon>
        <taxon>Rikenellaceae</taxon>
        <taxon>Acetobacteroides</taxon>
    </lineage>
</organism>
<evidence type="ECO:0000256" key="12">
    <source>
        <dbReference type="ARBA" id="ARBA00023139"/>
    </source>
</evidence>
<evidence type="ECO:0000256" key="9">
    <source>
        <dbReference type="ARBA" id="ARBA00023065"/>
    </source>
</evidence>
<dbReference type="GO" id="GO:0009279">
    <property type="term" value="C:cell outer membrane"/>
    <property type="evidence" value="ECO:0007669"/>
    <property type="project" value="UniProtKB-SubCell"/>
</dbReference>
<keyword evidence="14" id="KW-0449">Lipoprotein</keyword>
<sequence length="257" mass="28341">MRKGLTFVTLLLLLVVATSCNKHSQLLYLKSQSAATLPKAQQEDYRISPKDEIYIQITSTLNKEINALFSNSNTTPNTMGSMLNSDVGVYINTYSVNDSGYVEVPLIGKIDAAGKTINEFTASVKKKALEYINDAVVVVKLMSFRVAVIGEVKKPTVITNYHDRLSILEAIAQAGDMTDFADRQKVTIVRNIKGENTTIAVDLNSRSLLTNPGYNLQPGDVVIVDPRKGKTTQMNIPTYSIFLTSISTLVLLLNYIR</sequence>
<gene>
    <name evidence="18" type="ORF">CLV25_10283</name>
</gene>
<keyword evidence="10" id="KW-0626">Porin</keyword>
<dbReference type="InterPro" id="IPR049712">
    <property type="entry name" value="Poly_export"/>
</dbReference>
<evidence type="ECO:0000313" key="19">
    <source>
        <dbReference type="Proteomes" id="UP000294830"/>
    </source>
</evidence>
<evidence type="ECO:0000256" key="1">
    <source>
        <dbReference type="ARBA" id="ARBA00004571"/>
    </source>
</evidence>
<comment type="similarity">
    <text evidence="2">Belongs to the BexD/CtrA/VexA family.</text>
</comment>